<protein>
    <submittedName>
        <fullName evidence="2">VOC family protein</fullName>
    </submittedName>
</protein>
<dbReference type="InterPro" id="IPR037523">
    <property type="entry name" value="VOC_core"/>
</dbReference>
<evidence type="ECO:0000313" key="2">
    <source>
        <dbReference type="EMBL" id="WEK12975.1"/>
    </source>
</evidence>
<accession>A0AAJ5W228</accession>
<gene>
    <name evidence="2" type="ORF">P0Y48_10950</name>
</gene>
<dbReference type="Pfam" id="PF00903">
    <property type="entry name" value="Glyoxalase"/>
    <property type="match status" value="1"/>
</dbReference>
<evidence type="ECO:0000313" key="3">
    <source>
        <dbReference type="Proteomes" id="UP001213972"/>
    </source>
</evidence>
<dbReference type="Gene3D" id="3.10.180.10">
    <property type="entry name" value="2,3-Dihydroxybiphenyl 1,2-Dioxygenase, domain 1"/>
    <property type="match status" value="1"/>
</dbReference>
<name>A0AAJ5W228_9MICO</name>
<feature type="domain" description="VOC" evidence="1">
    <location>
        <begin position="4"/>
        <end position="125"/>
    </location>
</feature>
<dbReference type="PROSITE" id="PS51819">
    <property type="entry name" value="VOC"/>
    <property type="match status" value="1"/>
</dbReference>
<dbReference type="SUPFAM" id="SSF54593">
    <property type="entry name" value="Glyoxalase/Bleomycin resistance protein/Dihydroxybiphenyl dioxygenase"/>
    <property type="match status" value="1"/>
</dbReference>
<dbReference type="Proteomes" id="UP001213972">
    <property type="component" value="Chromosome"/>
</dbReference>
<organism evidence="2 3">
    <name type="scientific">Candidatus Microbacterium phytovorans</name>
    <dbReference type="NCBI Taxonomy" id="3121374"/>
    <lineage>
        <taxon>Bacteria</taxon>
        <taxon>Bacillati</taxon>
        <taxon>Actinomycetota</taxon>
        <taxon>Actinomycetes</taxon>
        <taxon>Micrococcales</taxon>
        <taxon>Microbacteriaceae</taxon>
        <taxon>Microbacterium</taxon>
    </lineage>
</organism>
<dbReference type="AlphaFoldDB" id="A0AAJ5W228"/>
<evidence type="ECO:0000259" key="1">
    <source>
        <dbReference type="PROSITE" id="PS51819"/>
    </source>
</evidence>
<dbReference type="InterPro" id="IPR004360">
    <property type="entry name" value="Glyas_Fos-R_dOase_dom"/>
</dbReference>
<dbReference type="EMBL" id="CP119321">
    <property type="protein sequence ID" value="WEK12975.1"/>
    <property type="molecule type" value="Genomic_DNA"/>
</dbReference>
<sequence>MQWSLEVVPVCVDDIDDAKRFYEEQVGFQLDLDIETGVTGRVVQLTPRGSASSIHLRNGATRVDGLQLVVDDVDAARAELIARGVDVSAVQHVEGGEFREGRGGDWNSFVFFADPAGNAWVIQERPSVR</sequence>
<reference evidence="2" key="1">
    <citation type="submission" date="2023-03" db="EMBL/GenBank/DDBJ databases">
        <title>Andean soil-derived lignocellulolytic bacterial consortium as a source of novel taxa and putative plastic-active enzymes.</title>
        <authorList>
            <person name="Diaz-Garcia L."/>
            <person name="Chuvochina M."/>
            <person name="Feuerriegel G."/>
            <person name="Bunk B."/>
            <person name="Sproer C."/>
            <person name="Streit W.R."/>
            <person name="Rodriguez L.M."/>
            <person name="Overmann J."/>
            <person name="Jimenez D.J."/>
        </authorList>
    </citation>
    <scope>NUCLEOTIDE SEQUENCE</scope>
    <source>
        <strain evidence="2">MAG 4610</strain>
    </source>
</reference>
<dbReference type="InterPro" id="IPR029068">
    <property type="entry name" value="Glyas_Bleomycin-R_OHBP_Dase"/>
</dbReference>
<proteinExistence type="predicted"/>